<gene>
    <name evidence="2" type="ORF">FYJ83_10500</name>
</gene>
<evidence type="ECO:0000259" key="1">
    <source>
        <dbReference type="Pfam" id="PF03819"/>
    </source>
</evidence>
<dbReference type="GO" id="GO:0016787">
    <property type="term" value="F:hydrolase activity"/>
    <property type="evidence" value="ECO:0007669"/>
    <property type="project" value="UniProtKB-KW"/>
</dbReference>
<proteinExistence type="predicted"/>
<evidence type="ECO:0000313" key="3">
    <source>
        <dbReference type="Proteomes" id="UP000469523"/>
    </source>
</evidence>
<dbReference type="CDD" id="cd11541">
    <property type="entry name" value="NTP-PPase_u4"/>
    <property type="match status" value="1"/>
</dbReference>
<evidence type="ECO:0000313" key="2">
    <source>
        <dbReference type="EMBL" id="MSU01898.1"/>
    </source>
</evidence>
<reference evidence="2 3" key="1">
    <citation type="submission" date="2019-09" db="EMBL/GenBank/DDBJ databases">
        <title>In-depth cultivation of the pig gut microbiome towards novel bacterial diversity and tailored functional studies.</title>
        <authorList>
            <person name="Wylensek D."/>
            <person name="Hitch T.C.A."/>
            <person name="Clavel T."/>
        </authorList>
    </citation>
    <scope>NUCLEOTIDE SEQUENCE [LARGE SCALE GENOMIC DNA]</scope>
    <source>
        <strain evidence="2 3">WCA3-693-APC-4?</strain>
    </source>
</reference>
<accession>A0A6N7Y090</accession>
<dbReference type="RefSeq" id="WP_154440397.1">
    <property type="nucleotide sequence ID" value="NZ_VUNQ01000021.1"/>
</dbReference>
<keyword evidence="2" id="KW-0378">Hydrolase</keyword>
<dbReference type="Gene3D" id="1.10.287.1080">
    <property type="entry name" value="MazG-like"/>
    <property type="match status" value="1"/>
</dbReference>
<dbReference type="AlphaFoldDB" id="A0A6N7Y090"/>
<dbReference type="SUPFAM" id="SSF101386">
    <property type="entry name" value="all-alpha NTP pyrophosphatases"/>
    <property type="match status" value="1"/>
</dbReference>
<sequence length="107" mass="12409">MDFNEYQNLAQRTSNTKCKSDKIENGLMGLNGEAGECIDVLKKFYFQGHELDKEKLIDELGDVLWYIAETCVGLELTIEEVAIHNIEKLKERYPEGFEKEKSIHRPE</sequence>
<organism evidence="2 3">
    <name type="scientific">Tissierella pigra</name>
    <dbReference type="NCBI Taxonomy" id="2607614"/>
    <lineage>
        <taxon>Bacteria</taxon>
        <taxon>Bacillati</taxon>
        <taxon>Bacillota</taxon>
        <taxon>Tissierellia</taxon>
        <taxon>Tissierellales</taxon>
        <taxon>Tissierellaceae</taxon>
        <taxon>Tissierella</taxon>
    </lineage>
</organism>
<name>A0A6N7Y090_9FIRM</name>
<comment type="caution">
    <text evidence="2">The sequence shown here is derived from an EMBL/GenBank/DDBJ whole genome shotgun (WGS) entry which is preliminary data.</text>
</comment>
<protein>
    <submittedName>
        <fullName evidence="2">Nucleotide pyrophosphohydrolase</fullName>
    </submittedName>
</protein>
<dbReference type="PIRSF" id="PIRSF006639">
    <property type="entry name" value="UCP006639_pph"/>
    <property type="match status" value="1"/>
</dbReference>
<dbReference type="Proteomes" id="UP000469523">
    <property type="component" value="Unassembled WGS sequence"/>
</dbReference>
<dbReference type="Pfam" id="PF03819">
    <property type="entry name" value="MazG"/>
    <property type="match status" value="1"/>
</dbReference>
<feature type="domain" description="NTP pyrophosphohydrolase MazG-like" evidence="1">
    <location>
        <begin position="28"/>
        <end position="97"/>
    </location>
</feature>
<dbReference type="EMBL" id="VUNQ01000021">
    <property type="protein sequence ID" value="MSU01898.1"/>
    <property type="molecule type" value="Genomic_DNA"/>
</dbReference>
<dbReference type="InterPro" id="IPR004518">
    <property type="entry name" value="MazG-like_dom"/>
</dbReference>
<keyword evidence="3" id="KW-1185">Reference proteome</keyword>
<dbReference type="InterPro" id="IPR011379">
    <property type="entry name" value="MazG-related_GP37"/>
</dbReference>